<proteinExistence type="predicted"/>
<dbReference type="Pfam" id="PF01575">
    <property type="entry name" value="MaoC_dehydratas"/>
    <property type="match status" value="1"/>
</dbReference>
<evidence type="ECO:0000259" key="1">
    <source>
        <dbReference type="Pfam" id="PF01575"/>
    </source>
</evidence>
<reference evidence="2 3" key="1">
    <citation type="submission" date="2016-08" db="EMBL/GenBank/DDBJ databases">
        <authorList>
            <person name="Seilhamer J.J."/>
        </authorList>
    </citation>
    <scope>NUCLEOTIDE SEQUENCE [LARGE SCALE GENOMIC DNA]</scope>
    <source>
        <strain evidence="2 3">KCTC 42603</strain>
    </source>
</reference>
<dbReference type="Gene3D" id="3.10.129.10">
    <property type="entry name" value="Hotdog Thioesterase"/>
    <property type="match status" value="1"/>
</dbReference>
<accession>A0A1E7ZAG5</accession>
<dbReference type="PANTHER" id="PTHR43841:SF1">
    <property type="entry name" value="3-HYDROXYACYL-THIOESTER DEHYDRATASE X"/>
    <property type="match status" value="1"/>
</dbReference>
<protein>
    <recommendedName>
        <fullName evidence="1">MaoC-like domain-containing protein</fullName>
    </recommendedName>
</protein>
<dbReference type="SUPFAM" id="SSF54637">
    <property type="entry name" value="Thioesterase/thiol ester dehydrase-isomerase"/>
    <property type="match status" value="2"/>
</dbReference>
<name>A0A1E7ZAG5_9ALTE</name>
<comment type="caution">
    <text evidence="2">The sequence shown here is derived from an EMBL/GenBank/DDBJ whole genome shotgun (WGS) entry which is preliminary data.</text>
</comment>
<evidence type="ECO:0000313" key="2">
    <source>
        <dbReference type="EMBL" id="OFC70523.1"/>
    </source>
</evidence>
<dbReference type="OrthoDB" id="9774179at2"/>
<dbReference type="STRING" id="1656094.BFC18_12230"/>
<dbReference type="InterPro" id="IPR029069">
    <property type="entry name" value="HotDog_dom_sf"/>
</dbReference>
<keyword evidence="3" id="KW-1185">Reference proteome</keyword>
<dbReference type="PANTHER" id="PTHR43841">
    <property type="entry name" value="3-HYDROXYACYL-THIOESTER DEHYDRATASE HTDX-RELATED"/>
    <property type="match status" value="1"/>
</dbReference>
<dbReference type="EMBL" id="MDHN01000028">
    <property type="protein sequence ID" value="OFC70523.1"/>
    <property type="molecule type" value="Genomic_DNA"/>
</dbReference>
<dbReference type="InterPro" id="IPR002539">
    <property type="entry name" value="MaoC-like_dom"/>
</dbReference>
<evidence type="ECO:0000313" key="3">
    <source>
        <dbReference type="Proteomes" id="UP000175691"/>
    </source>
</evidence>
<feature type="domain" description="MaoC-like" evidence="1">
    <location>
        <begin position="177"/>
        <end position="263"/>
    </location>
</feature>
<organism evidence="2 3">
    <name type="scientific">Alteromonas confluentis</name>
    <dbReference type="NCBI Taxonomy" id="1656094"/>
    <lineage>
        <taxon>Bacteria</taxon>
        <taxon>Pseudomonadati</taxon>
        <taxon>Pseudomonadota</taxon>
        <taxon>Gammaproteobacteria</taxon>
        <taxon>Alteromonadales</taxon>
        <taxon>Alteromonadaceae</taxon>
        <taxon>Alteromonas/Salinimonas group</taxon>
        <taxon>Alteromonas</taxon>
    </lineage>
</organism>
<gene>
    <name evidence="2" type="ORF">BFC18_12230</name>
</gene>
<dbReference type="AlphaFoldDB" id="A0A1E7ZAG5"/>
<dbReference type="Proteomes" id="UP000175691">
    <property type="component" value="Unassembled WGS sequence"/>
</dbReference>
<dbReference type="RefSeq" id="WP_070125596.1">
    <property type="nucleotide sequence ID" value="NZ_MDHN01000028.1"/>
</dbReference>
<sequence length="299" mass="33374">MQQFLQTMKAAMKRADTSLLQQWISQQQVAELPNVSCEKTFSAAQIGDAVQTFHRNHNWQHENIHPCFPLFLGLSQHVETLSCKASPFPLMGLVHIENNIKQTRPLTHDDMHVHCHFSDIRVHPRGIVVDIVLLVKQHGSVCQTVTSTYLHRAASDTLAKGDAADTEKASQAQSQEATTSALTFASNAGRRYARISGDYNPIHLYHWSAKLFGFKQAIAHGVHVLSRSVSSLDLSFIHSQESFSITNAFHYPVTLPSELTLRSHTLANNADNGLVFELRNPQVKRRKQVLLCGQVTVPA</sequence>